<evidence type="ECO:0000313" key="5">
    <source>
        <dbReference type="Proteomes" id="UP001497522"/>
    </source>
</evidence>
<dbReference type="Pfam" id="PF00646">
    <property type="entry name" value="F-box"/>
    <property type="match status" value="1"/>
</dbReference>
<dbReference type="PANTHER" id="PTHR31672">
    <property type="entry name" value="BNACNNG10540D PROTEIN"/>
    <property type="match status" value="1"/>
</dbReference>
<dbReference type="InterPro" id="IPR001810">
    <property type="entry name" value="F-box_dom"/>
</dbReference>
<dbReference type="Pfam" id="PF07734">
    <property type="entry name" value="FBA_1"/>
    <property type="match status" value="1"/>
</dbReference>
<organism evidence="4 5">
    <name type="scientific">Sphagnum jensenii</name>
    <dbReference type="NCBI Taxonomy" id="128206"/>
    <lineage>
        <taxon>Eukaryota</taxon>
        <taxon>Viridiplantae</taxon>
        <taxon>Streptophyta</taxon>
        <taxon>Embryophyta</taxon>
        <taxon>Bryophyta</taxon>
        <taxon>Sphagnophytina</taxon>
        <taxon>Sphagnopsida</taxon>
        <taxon>Sphagnales</taxon>
        <taxon>Sphagnaceae</taxon>
        <taxon>Sphagnum</taxon>
    </lineage>
</organism>
<feature type="region of interest" description="Disordered" evidence="1">
    <location>
        <begin position="533"/>
        <end position="556"/>
    </location>
</feature>
<dbReference type="InterPro" id="IPR006527">
    <property type="entry name" value="F-box-assoc_dom_typ1"/>
</dbReference>
<evidence type="ECO:0000313" key="4">
    <source>
        <dbReference type="EMBL" id="CAK9873045.1"/>
    </source>
</evidence>
<dbReference type="PANTHER" id="PTHR31672:SF2">
    <property type="entry name" value="F-BOX DOMAIN-CONTAINING PROTEIN"/>
    <property type="match status" value="1"/>
</dbReference>
<keyword evidence="5" id="KW-1185">Reference proteome</keyword>
<evidence type="ECO:0000259" key="2">
    <source>
        <dbReference type="Pfam" id="PF00646"/>
    </source>
</evidence>
<dbReference type="EMBL" id="OZ023704">
    <property type="protein sequence ID" value="CAK9873045.1"/>
    <property type="molecule type" value="Genomic_DNA"/>
</dbReference>
<sequence length="586" mass="66288">MKKLCVRPAESKDDSCIKEEESIVSSLLLSLTQDLQSMIYAKLPLQDLYKLRTCCWELYDVIHHDSFKHAAQVVAKSSCDLVRSSSAYYSPMFFSVGHDGVLEWAGYDVASSKWSTLPSLNRLPSPDPGLLKEFLIAGDDGLLCINVAKVSLEAAAAPAPKLVIYNPLTQQIRELPPMNFPRHPVLMHLLVDKCMKNSYKVIVAGSSSTGTEHLSRKTEVYCSETQSWQVTGDLPGPDFGLNEYQNGAYCAGVLYCVALSTDDHVMHSSVSGCKVVLAYHVKKGKWLTNWYCPIPSFRSHAYFATTQIVALAGSIFVFSEQEYLKEVKFCIARLDCIEMGMGSQKKNFHMTEHQQQPPMSCKLYNNNNNNTSISKPQIVLQELLLQSEAPGRNSGILYGNSERRNSGIPFGNSEPAPIVTHENFITKKHEENLLMWSNVMDFDKFSEMGSKYHEEEEEELLWQRIQKERKEGKWEIVLEESKNGSRGLLVYPENTCVAQETISTGEKKHNLCIFNTVERTMIILDDFQNNNNNIHDHNHNNKNHKNSNNTSSYPIHNPIKLRENKKKFHSLNPLGFTFKPNFSASV</sequence>
<dbReference type="Proteomes" id="UP001497522">
    <property type="component" value="Chromosome 3"/>
</dbReference>
<evidence type="ECO:0008006" key="6">
    <source>
        <dbReference type="Google" id="ProtNLM"/>
    </source>
</evidence>
<dbReference type="SUPFAM" id="SSF117281">
    <property type="entry name" value="Kelch motif"/>
    <property type="match status" value="1"/>
</dbReference>
<reference evidence="4" key="1">
    <citation type="submission" date="2024-03" db="EMBL/GenBank/DDBJ databases">
        <authorList>
            <consortium name="ELIXIR-Norway"/>
            <consortium name="Elixir Norway"/>
        </authorList>
    </citation>
    <scope>NUCLEOTIDE SEQUENCE</scope>
</reference>
<proteinExistence type="predicted"/>
<protein>
    <recommendedName>
        <fullName evidence="6">F-box domain-containing protein</fullName>
    </recommendedName>
</protein>
<accession>A0ABP1BCR4</accession>
<feature type="domain" description="F-box associated beta-propeller type 1" evidence="3">
    <location>
        <begin position="160"/>
        <end position="264"/>
    </location>
</feature>
<feature type="domain" description="F-box" evidence="2">
    <location>
        <begin position="28"/>
        <end position="69"/>
    </location>
</feature>
<name>A0ABP1BCR4_9BRYO</name>
<dbReference type="InterPro" id="IPR050796">
    <property type="entry name" value="SCF_F-box_component"/>
</dbReference>
<dbReference type="InterPro" id="IPR015915">
    <property type="entry name" value="Kelch-typ_b-propeller"/>
</dbReference>
<evidence type="ECO:0000256" key="1">
    <source>
        <dbReference type="SAM" id="MobiDB-lite"/>
    </source>
</evidence>
<dbReference type="Gene3D" id="2.120.10.80">
    <property type="entry name" value="Kelch-type beta propeller"/>
    <property type="match status" value="1"/>
</dbReference>
<evidence type="ECO:0000259" key="3">
    <source>
        <dbReference type="Pfam" id="PF07734"/>
    </source>
</evidence>
<gene>
    <name evidence="4" type="ORF">CSSPJE1EN2_LOCUS15615</name>
</gene>